<protein>
    <submittedName>
        <fullName evidence="1">Uncharacterized protein</fullName>
    </submittedName>
</protein>
<name>A0A382T6L4_9ZZZZ</name>
<dbReference type="EMBL" id="UINC01134073">
    <property type="protein sequence ID" value="SVD17385.1"/>
    <property type="molecule type" value="Genomic_DNA"/>
</dbReference>
<organism evidence="1">
    <name type="scientific">marine metagenome</name>
    <dbReference type="NCBI Taxonomy" id="408172"/>
    <lineage>
        <taxon>unclassified sequences</taxon>
        <taxon>metagenomes</taxon>
        <taxon>ecological metagenomes</taxon>
    </lineage>
</organism>
<dbReference type="AlphaFoldDB" id="A0A382T6L4"/>
<evidence type="ECO:0000313" key="1">
    <source>
        <dbReference type="EMBL" id="SVD17385.1"/>
    </source>
</evidence>
<gene>
    <name evidence="1" type="ORF">METZ01_LOCUS370239</name>
</gene>
<proteinExistence type="predicted"/>
<reference evidence="1" key="1">
    <citation type="submission" date="2018-05" db="EMBL/GenBank/DDBJ databases">
        <authorList>
            <person name="Lanie J.A."/>
            <person name="Ng W.-L."/>
            <person name="Kazmierczak K.M."/>
            <person name="Andrzejewski T.M."/>
            <person name="Davidsen T.M."/>
            <person name="Wayne K.J."/>
            <person name="Tettelin H."/>
            <person name="Glass J.I."/>
            <person name="Rusch D."/>
            <person name="Podicherti R."/>
            <person name="Tsui H.-C.T."/>
            <person name="Winkler M.E."/>
        </authorList>
    </citation>
    <scope>NUCLEOTIDE SEQUENCE</scope>
</reference>
<sequence length="53" mass="5646">MAERIVSPGVFTREKDLSFLPQGIAEIGAAIIGPTKKGPAFVPTVVNNFNAFK</sequence>
<accession>A0A382T6L4</accession>